<dbReference type="EMBL" id="CM051399">
    <property type="protein sequence ID" value="KAJ4717278.1"/>
    <property type="molecule type" value="Genomic_DNA"/>
</dbReference>
<comment type="caution">
    <text evidence="1">The sequence shown here is derived from an EMBL/GenBank/DDBJ whole genome shotgun (WGS) entry which is preliminary data.</text>
</comment>
<protein>
    <submittedName>
        <fullName evidence="1">TMV resistance protein N-like</fullName>
    </submittedName>
</protein>
<accession>A0ACC1Y250</accession>
<organism evidence="1 2">
    <name type="scientific">Melia azedarach</name>
    <name type="common">Chinaberry tree</name>
    <dbReference type="NCBI Taxonomy" id="155640"/>
    <lineage>
        <taxon>Eukaryota</taxon>
        <taxon>Viridiplantae</taxon>
        <taxon>Streptophyta</taxon>
        <taxon>Embryophyta</taxon>
        <taxon>Tracheophyta</taxon>
        <taxon>Spermatophyta</taxon>
        <taxon>Magnoliopsida</taxon>
        <taxon>eudicotyledons</taxon>
        <taxon>Gunneridae</taxon>
        <taxon>Pentapetalae</taxon>
        <taxon>rosids</taxon>
        <taxon>malvids</taxon>
        <taxon>Sapindales</taxon>
        <taxon>Meliaceae</taxon>
        <taxon>Melia</taxon>
    </lineage>
</organism>
<gene>
    <name evidence="1" type="ORF">OWV82_012188</name>
</gene>
<dbReference type="Proteomes" id="UP001164539">
    <property type="component" value="Chromosome 6"/>
</dbReference>
<keyword evidence="2" id="KW-1185">Reference proteome</keyword>
<proteinExistence type="predicted"/>
<evidence type="ECO:0000313" key="1">
    <source>
        <dbReference type="EMBL" id="KAJ4717278.1"/>
    </source>
</evidence>
<evidence type="ECO:0000313" key="2">
    <source>
        <dbReference type="Proteomes" id="UP001164539"/>
    </source>
</evidence>
<reference evidence="1 2" key="1">
    <citation type="journal article" date="2023" name="Science">
        <title>Complex scaffold remodeling in plant triterpene biosynthesis.</title>
        <authorList>
            <person name="De La Pena R."/>
            <person name="Hodgson H."/>
            <person name="Liu J.C."/>
            <person name="Stephenson M.J."/>
            <person name="Martin A.C."/>
            <person name="Owen C."/>
            <person name="Harkess A."/>
            <person name="Leebens-Mack J."/>
            <person name="Jimenez L.E."/>
            <person name="Osbourn A."/>
            <person name="Sattely E.S."/>
        </authorList>
    </citation>
    <scope>NUCLEOTIDE SEQUENCE [LARGE SCALE GENOMIC DNA]</scope>
    <source>
        <strain evidence="2">cv. JPN11</strain>
        <tissue evidence="1">Leaf</tissue>
    </source>
</reference>
<name>A0ACC1Y250_MELAZ</name>
<sequence length="1318" mass="150407">MSIQGVSSSVVPSPHFGWTYDVFLSFRGEDTRQSFTDHLYAALKRKGIFVFRDDNELKRGKSIRPELFKAIDESRFSIIVFSKNYAYSTWCLDELVKIVEHKYVSDQQMVFPIFYDVNPTVVRKQIDDFQKAFAQHENAFRDNIEKVQKWRKALNEVANISGWELKDRSESEFIEDIAMKISSKLSPNIFETQKKVVGINSLLDELMPLLDKRFDDVRIVGIWGMGGLGKTTIARVIYDLISWQFEGSSFLADVRENSENGSMTTLQKQLLCELLDLTNCNIWNVHEGIKIIRSRLCRKKVFLVIDDVVELKQLEYLVGNRDWFGSGSKVLITSRDKHLLKTNGVDKVFELGKLNFDESRRLFCMKAFKSHDPMEGYESLSKLLIEYADGLPLALIVLGSFLYDKTVEEWESALERLKSDSEDKILNVLKISFDGLQKKEKKIFLDVACFFKEKDRDYVVKILEGCDFNPVIGIRILIDKSLISIENNELRMHDLLQEMGRQIVMRESEKLGKRSRLWKEEDICRVLSEKTGCKAVEAIYMTSRSKTLAEDEHVPTLANTKLRAKAFSKMINLRLLKIRDTELPEGLEYLPNELRLFQWPGYPLTSLPSNFDMHKIVEFDLSFSCIEQIRIGSTRLNNLRFMRFQYSQNLITTPDFTRIPNLEKLILKGCTRLREIHASLFTHKKLMVLNLEDCTSLRSFPSKIAMESLKELVLSGCSNLRQFPKIVGSMECLSKLLLDGTAVKELPLSIKLLSGLVFLSLKNCKNLQSLPSTIINGLKHLKTLNLSGCSKLRKFPEIERRMECLSKLLLDGTAIKELPLSIELLSGLDLLSLKNCENIESLPSIIVNGLKCLRELNLSGCSKIRKFPEIEGRMECLTELHLDGTAIEELPLSVDLLSKLAFLDLSNCNDLATLPRTLNGLKCLKTLKLSGCSRLLENVPQKLDKAENLEELDISGTAIRKPGSSISLLSNLRGCKGPSWCSRFPFKLMPKRNLDPTGLVLPSLLTGLSSLTELDLSDCNLVEGAIPTDMCNLVSLEKLNLSRNNFVSLPETISCLPKLKWLMLEDCKSLQSLTKIPSNAMRVRVDGCASLERVPDTLKSRHSSNLFFDALNCSKLLGNKNLAFSMLERFLEAESNASTIFSIVVPGNKIPEWFKYQNEGSTITIMRPPYSYYNDNKSRLVGYAICCVFHVQKHQPTGEPCGWSFRTHGLSCSMTADQRESNVSYVTKFDNKLGQPISDHLWLFYLPNRELKFANWNFKSDHVELSFRARWGPGLKVKRCAVHPIYVDETEELNNKTKEWRSMPLNNLRFMGTIQFII</sequence>